<evidence type="ECO:0000256" key="6">
    <source>
        <dbReference type="ARBA" id="ARBA00023004"/>
    </source>
</evidence>
<dbReference type="OrthoDB" id="3945418at2759"/>
<evidence type="ECO:0000313" key="12">
    <source>
        <dbReference type="RefSeq" id="XP_052126388.1"/>
    </source>
</evidence>
<keyword evidence="4 8" id="KW-0479">Metal-binding</keyword>
<dbReference type="InterPro" id="IPR017972">
    <property type="entry name" value="Cyt_P450_CS"/>
</dbReference>
<dbReference type="Pfam" id="PF00067">
    <property type="entry name" value="p450"/>
    <property type="match status" value="1"/>
</dbReference>
<feature type="binding site" description="axial binding residue" evidence="8">
    <location>
        <position position="477"/>
    </location>
    <ligand>
        <name>heme</name>
        <dbReference type="ChEBI" id="CHEBI:30413"/>
    </ligand>
    <ligandPart>
        <name>Fe</name>
        <dbReference type="ChEBI" id="CHEBI:18248"/>
    </ligandPart>
</feature>
<dbReference type="PANTHER" id="PTHR24279">
    <property type="entry name" value="CYTOCHROME P450"/>
    <property type="match status" value="1"/>
</dbReference>
<evidence type="ECO:0000256" key="3">
    <source>
        <dbReference type="ARBA" id="ARBA00022617"/>
    </source>
</evidence>
<evidence type="ECO:0000256" key="1">
    <source>
        <dbReference type="ARBA" id="ARBA00001971"/>
    </source>
</evidence>
<dbReference type="GO" id="GO:0020037">
    <property type="term" value="F:heme binding"/>
    <property type="evidence" value="ECO:0007669"/>
    <property type="project" value="InterPro"/>
</dbReference>
<evidence type="ECO:0000256" key="5">
    <source>
        <dbReference type="ARBA" id="ARBA00023002"/>
    </source>
</evidence>
<keyword evidence="6 8" id="KW-0408">Iron</keyword>
<dbReference type="SUPFAM" id="SSF48264">
    <property type="entry name" value="Cytochrome P450"/>
    <property type="match status" value="1"/>
</dbReference>
<dbReference type="AlphaFoldDB" id="A0A9C6UAN2"/>
<evidence type="ECO:0000313" key="10">
    <source>
        <dbReference type="Proteomes" id="UP000504606"/>
    </source>
</evidence>
<keyword evidence="5 9" id="KW-0560">Oxidoreductase</keyword>
<dbReference type="RefSeq" id="XP_052126388.1">
    <property type="nucleotide sequence ID" value="XM_052270428.1"/>
</dbReference>
<keyword evidence="7 9" id="KW-0503">Monooxygenase</keyword>
<name>A0A9C6UAN2_FRAOC</name>
<protein>
    <submittedName>
        <fullName evidence="11 12">Probable cytochrome P450 12a4, mitochondrial isoform X1</fullName>
    </submittedName>
</protein>
<dbReference type="FunFam" id="1.10.630.10:FF:000006">
    <property type="entry name" value="Cytochrome P450 302a1, mitochondrial"/>
    <property type="match status" value="1"/>
</dbReference>
<evidence type="ECO:0000313" key="11">
    <source>
        <dbReference type="RefSeq" id="XP_052126387.1"/>
    </source>
</evidence>
<reference evidence="11 12" key="1">
    <citation type="submission" date="2025-04" db="UniProtKB">
        <authorList>
            <consortium name="RefSeq"/>
        </authorList>
    </citation>
    <scope>IDENTIFICATION</scope>
</reference>
<sequence>MTMMLRRVPQYLCQVHRIQVPLRLRSTAHADAEYAAEPADKPADWDLAKPYSAIPGPKSNRFVGSLMSFLPTGAFFKVKIEDVLDTVAAHGPVAKMTGIWGRPDVILLSDPKEIEIALRSEGAWPIRAGADSLLYYFKNRRKGLPMSLVSSQGKEWQEFRTAVNQVMLQPRNIKQYVEPIDRVTQEIIDRMRRIREQNSLMPANFSDELAKWALEFVCAAITLVALDTKLGCISDNPNPDGAKMVEYAHTVFDSVYKLDVLPSPWKYVSTPTYRRFTKAMDGITEISSKYVKATMERLKNVPKTELKDRSYSVLETLLVKTEDPDRAVAMALDMILGGIDATSTAVATVLYQLAINPEKQKILQEELDRVIPDKSIPITKEQLEELKFMRACIKETMRVMPITIGNSRTSVKDLVLGGYQIPAGTMLNTPNYNLGKNEKYFPRANEFLPERWLSGATDLKCKNPFAYLPFGFGPRMCVGRRFADLEIETIVAKIFRNFNLEWNNPPAALKMQVVLVFADPLRFKVTDRA</sequence>
<dbReference type="GO" id="GO:0016705">
    <property type="term" value="F:oxidoreductase activity, acting on paired donors, with incorporation or reduction of molecular oxygen"/>
    <property type="evidence" value="ECO:0007669"/>
    <property type="project" value="InterPro"/>
</dbReference>
<evidence type="ECO:0000256" key="7">
    <source>
        <dbReference type="ARBA" id="ARBA00023033"/>
    </source>
</evidence>
<comment type="similarity">
    <text evidence="2 9">Belongs to the cytochrome P450 family.</text>
</comment>
<dbReference type="GeneID" id="113214164"/>
<dbReference type="PROSITE" id="PS00086">
    <property type="entry name" value="CYTOCHROME_P450"/>
    <property type="match status" value="1"/>
</dbReference>
<organism evidence="10 11">
    <name type="scientific">Frankliniella occidentalis</name>
    <name type="common">Western flower thrips</name>
    <name type="synonym">Euthrips occidentalis</name>
    <dbReference type="NCBI Taxonomy" id="133901"/>
    <lineage>
        <taxon>Eukaryota</taxon>
        <taxon>Metazoa</taxon>
        <taxon>Ecdysozoa</taxon>
        <taxon>Arthropoda</taxon>
        <taxon>Hexapoda</taxon>
        <taxon>Insecta</taxon>
        <taxon>Pterygota</taxon>
        <taxon>Neoptera</taxon>
        <taxon>Paraneoptera</taxon>
        <taxon>Thysanoptera</taxon>
        <taxon>Terebrantia</taxon>
        <taxon>Thripoidea</taxon>
        <taxon>Thripidae</taxon>
        <taxon>Frankliniella</taxon>
    </lineage>
</organism>
<dbReference type="InterPro" id="IPR036396">
    <property type="entry name" value="Cyt_P450_sf"/>
</dbReference>
<dbReference type="RefSeq" id="XP_052126387.1">
    <property type="nucleotide sequence ID" value="XM_052270427.1"/>
</dbReference>
<dbReference type="KEGG" id="foc:113214164"/>
<dbReference type="CDD" id="cd11054">
    <property type="entry name" value="CYP24A1-like"/>
    <property type="match status" value="1"/>
</dbReference>
<dbReference type="PANTHER" id="PTHR24279:SF120">
    <property type="entry name" value="CYTOCHROME P450"/>
    <property type="match status" value="1"/>
</dbReference>
<dbReference type="Gene3D" id="1.10.630.10">
    <property type="entry name" value="Cytochrome P450"/>
    <property type="match status" value="1"/>
</dbReference>
<dbReference type="InterPro" id="IPR001128">
    <property type="entry name" value="Cyt_P450"/>
</dbReference>
<keyword evidence="10" id="KW-1185">Reference proteome</keyword>
<evidence type="ECO:0000256" key="8">
    <source>
        <dbReference type="PIRSR" id="PIRSR602401-1"/>
    </source>
</evidence>
<dbReference type="Proteomes" id="UP000504606">
    <property type="component" value="Unplaced"/>
</dbReference>
<accession>A0A9C6UAN2</accession>
<proteinExistence type="inferred from homology"/>
<dbReference type="InterPro" id="IPR002401">
    <property type="entry name" value="Cyt_P450_E_grp-I"/>
</dbReference>
<dbReference type="GO" id="GO:0005506">
    <property type="term" value="F:iron ion binding"/>
    <property type="evidence" value="ECO:0007669"/>
    <property type="project" value="InterPro"/>
</dbReference>
<evidence type="ECO:0000256" key="4">
    <source>
        <dbReference type="ARBA" id="ARBA00022723"/>
    </source>
</evidence>
<dbReference type="PRINTS" id="PR00463">
    <property type="entry name" value="EP450I"/>
</dbReference>
<gene>
    <name evidence="11 12" type="primary">LOC113214164</name>
</gene>
<evidence type="ECO:0000256" key="2">
    <source>
        <dbReference type="ARBA" id="ARBA00010617"/>
    </source>
</evidence>
<evidence type="ECO:0000256" key="9">
    <source>
        <dbReference type="RuleBase" id="RU000461"/>
    </source>
</evidence>
<keyword evidence="3 8" id="KW-0349">Heme</keyword>
<dbReference type="InterPro" id="IPR050479">
    <property type="entry name" value="CYP11_CYP27_families"/>
</dbReference>
<dbReference type="PRINTS" id="PR00385">
    <property type="entry name" value="P450"/>
</dbReference>
<dbReference type="GO" id="GO:0004497">
    <property type="term" value="F:monooxygenase activity"/>
    <property type="evidence" value="ECO:0007669"/>
    <property type="project" value="UniProtKB-KW"/>
</dbReference>
<comment type="cofactor">
    <cofactor evidence="1 8">
        <name>heme</name>
        <dbReference type="ChEBI" id="CHEBI:30413"/>
    </cofactor>
</comment>